<dbReference type="PIRSF" id="PIRSF013684">
    <property type="entry name" value="BBS2"/>
    <property type="match status" value="1"/>
</dbReference>
<keyword evidence="3 7" id="KW-0963">Cytoplasm</keyword>
<dbReference type="GO" id="GO:0031514">
    <property type="term" value="C:motile cilium"/>
    <property type="evidence" value="ECO:0007669"/>
    <property type="project" value="TreeGrafter"/>
</dbReference>
<evidence type="ECO:0000259" key="11">
    <source>
        <dbReference type="Pfam" id="PF23350"/>
    </source>
</evidence>
<evidence type="ECO:0000259" key="12">
    <source>
        <dbReference type="Pfam" id="PF23351"/>
    </source>
</evidence>
<dbReference type="InterPro" id="IPR055380">
    <property type="entry name" value="BBS2_hp_dom"/>
</dbReference>
<dbReference type="GO" id="GO:1905515">
    <property type="term" value="P:non-motile cilium assembly"/>
    <property type="evidence" value="ECO:0007669"/>
    <property type="project" value="InterPro"/>
</dbReference>
<dbReference type="SUPFAM" id="SSF50998">
    <property type="entry name" value="Quinoprotein alcohol dehydrogenase-like"/>
    <property type="match status" value="1"/>
</dbReference>
<dbReference type="Pfam" id="PF23350">
    <property type="entry name" value="BBS2_pf"/>
    <property type="match status" value="1"/>
</dbReference>
<feature type="domain" description="BBS2 platform" evidence="11">
    <location>
        <begin position="488"/>
        <end position="577"/>
    </location>
</feature>
<comment type="subcellular location">
    <subcellularLocation>
        <location evidence="1">Cell projection</location>
        <location evidence="1">Cilium</location>
    </subcellularLocation>
    <subcellularLocation>
        <location evidence="2">Cytoplasm</location>
        <location evidence="2">Cytoskeleton</location>
    </subcellularLocation>
</comment>
<dbReference type="PANTHER" id="PTHR32465:SF0">
    <property type="entry name" value="BARDET-BIEDL SYNDROME 2 PROTEIN"/>
    <property type="match status" value="1"/>
</dbReference>
<dbReference type="GO" id="GO:0036064">
    <property type="term" value="C:ciliary basal body"/>
    <property type="evidence" value="ECO:0007669"/>
    <property type="project" value="TreeGrafter"/>
</dbReference>
<gene>
    <name evidence="14" type="ORF">CALMAC_LOCUS7821</name>
</gene>
<evidence type="ECO:0000256" key="6">
    <source>
        <dbReference type="ARBA" id="ARBA00023273"/>
    </source>
</evidence>
<sequence length="721" mass="80785">MDRLEKIIRPVFNFELDYKILPGLVTIGKYDGTHPCLTAGTATDKVLIHSPHKRNPSTAGRILSLESNKEISLLNINQKVGCITVGTIVPDDEKDILIVGTSSHILAYHVHDNKDVFYRECPDGVQSIAVGNFKDSKSPVVMVGGNSTIHGFDHLGNEIFWTPVGDIVTSVLFMDYDKDGTNELVVSSGNFNITVFKGDQRIAEHVETEVVTHLIALPENRFAYSVMNGTVGVYEQESRLWRVKSKHVATSVHYYDLLGQLNPQLITGWSNGKIDCRSVKTGEVLFKDHMGAGIAGIVEGDYRSVGKNDLICVSTSGEVRGFTTTKTLIGEENRCENDIVMELLNQKQVLLMELKQYEYNMRYNENAVNETETYENSGVIPANTRLQIAITTNSDTRNPHVEVFVATNNSTKIRAVTIFAEGIFKSESHVVHPSLSELSSEILVPLFLPKDNPVDIHVKAMVGYPKSIQYHVFEITRQLPRFSMYALKTNKGISKPESFVQFKINERLQRICMWINQNFLLPDDVEFNSGPNLIVNLLCLRDGTDLVMQFEISGKVTFYTTNIVLGSDLVQSLCSYLNIDHLESQANFPLQESKLKALLERLSSIQEARSKLTTDVADRLSQIKFLVIKAEDSRILDELKSMAENYTELHALNQELINGHNVRLQNYNEGVETMKEINAIIQHGSRLRVGPNSANAITQCRSCIKNNNVEGLMKIMRTGVL</sequence>
<dbReference type="InterPro" id="IPR055381">
    <property type="entry name" value="BBS2_CtH_dom"/>
</dbReference>
<dbReference type="GO" id="GO:0034464">
    <property type="term" value="C:BBSome"/>
    <property type="evidence" value="ECO:0007669"/>
    <property type="project" value="UniProtKB-UniRule"/>
</dbReference>
<evidence type="ECO:0000313" key="14">
    <source>
        <dbReference type="EMBL" id="VEN45331.1"/>
    </source>
</evidence>
<feature type="domain" description="Ciliary BBSome complex subunit 2 middle region" evidence="10">
    <location>
        <begin position="171"/>
        <end position="277"/>
    </location>
</feature>
<dbReference type="Pfam" id="PF23351">
    <property type="entry name" value="BBS2_CtH"/>
    <property type="match status" value="1"/>
</dbReference>
<name>A0A653CBL4_CALMS</name>
<dbReference type="Pfam" id="PF23353">
    <property type="entry name" value="BBS2_hp"/>
    <property type="match status" value="1"/>
</dbReference>
<dbReference type="EMBL" id="CAACVG010007424">
    <property type="protein sequence ID" value="VEN45331.1"/>
    <property type="molecule type" value="Genomic_DNA"/>
</dbReference>
<dbReference type="InterPro" id="IPR011047">
    <property type="entry name" value="Quinoprotein_ADH-like_sf"/>
</dbReference>
<dbReference type="Pfam" id="PF14781">
    <property type="entry name" value="BBS2_N"/>
    <property type="match status" value="1"/>
</dbReference>
<dbReference type="GO" id="GO:0016020">
    <property type="term" value="C:membrane"/>
    <property type="evidence" value="ECO:0007669"/>
    <property type="project" value="TreeGrafter"/>
</dbReference>
<dbReference type="InterPro" id="IPR029429">
    <property type="entry name" value="BBS2_Mid"/>
</dbReference>
<evidence type="ECO:0000256" key="1">
    <source>
        <dbReference type="ARBA" id="ARBA00004138"/>
    </source>
</evidence>
<dbReference type="Pfam" id="PF14783">
    <property type="entry name" value="BBS2_Mid"/>
    <property type="match status" value="1"/>
</dbReference>
<dbReference type="InterPro" id="IPR029333">
    <property type="entry name" value="BBS2_GAE_dom"/>
</dbReference>
<dbReference type="FunFam" id="2.130.10.10:FF:000967">
    <property type="entry name" value="Bardet-Biedl syndrome 2 protein homolog"/>
    <property type="match status" value="1"/>
</dbReference>
<dbReference type="GO" id="GO:0043005">
    <property type="term" value="C:neuron projection"/>
    <property type="evidence" value="ECO:0007669"/>
    <property type="project" value="TreeGrafter"/>
</dbReference>
<evidence type="ECO:0000256" key="4">
    <source>
        <dbReference type="ARBA" id="ARBA00023069"/>
    </source>
</evidence>
<reference evidence="14 15" key="1">
    <citation type="submission" date="2019-01" db="EMBL/GenBank/DDBJ databases">
        <authorList>
            <person name="Sayadi A."/>
        </authorList>
    </citation>
    <scope>NUCLEOTIDE SEQUENCE [LARGE SCALE GENOMIC DNA]</scope>
</reference>
<accession>A0A653CBL4</accession>
<feature type="domain" description="Ciliary BBSome complex subunit 2 N-terminal" evidence="8">
    <location>
        <begin position="26"/>
        <end position="131"/>
    </location>
</feature>
<dbReference type="InterPro" id="IPR016616">
    <property type="entry name" value="Bardet-Biedl_syndrome_2_prot"/>
</dbReference>
<evidence type="ECO:0000259" key="9">
    <source>
        <dbReference type="Pfam" id="PF14782"/>
    </source>
</evidence>
<dbReference type="InterPro" id="IPR029430">
    <property type="entry name" value="BBS2_N"/>
</dbReference>
<dbReference type="Proteomes" id="UP000410492">
    <property type="component" value="Unassembled WGS sequence"/>
</dbReference>
<keyword evidence="5 7" id="KW-0206">Cytoskeleton</keyword>
<keyword evidence="4 7" id="KW-0969">Cilium</keyword>
<dbReference type="Pfam" id="PF14782">
    <property type="entry name" value="BBS2_GAE"/>
    <property type="match status" value="1"/>
</dbReference>
<dbReference type="InterPro" id="IPR055379">
    <property type="entry name" value="BBS2_pf_dom"/>
</dbReference>
<feature type="domain" description="BBS2 GAE" evidence="9">
    <location>
        <begin position="397"/>
        <end position="482"/>
    </location>
</feature>
<evidence type="ECO:0000313" key="15">
    <source>
        <dbReference type="Proteomes" id="UP000410492"/>
    </source>
</evidence>
<evidence type="ECO:0000259" key="13">
    <source>
        <dbReference type="Pfam" id="PF23353"/>
    </source>
</evidence>
<evidence type="ECO:0000259" key="10">
    <source>
        <dbReference type="Pfam" id="PF14783"/>
    </source>
</evidence>
<dbReference type="PANTHER" id="PTHR32465">
    <property type="entry name" value="BARDET-BIEDL SYNDROME 2 PROTEIN"/>
    <property type="match status" value="1"/>
</dbReference>
<proteinExistence type="predicted"/>
<feature type="domain" description="BBS2 C-terminal helix bundle" evidence="12">
    <location>
        <begin position="694"/>
        <end position="717"/>
    </location>
</feature>
<dbReference type="AlphaFoldDB" id="A0A653CBL4"/>
<evidence type="ECO:0000259" key="8">
    <source>
        <dbReference type="Pfam" id="PF14781"/>
    </source>
</evidence>
<evidence type="ECO:0000256" key="7">
    <source>
        <dbReference type="PIRNR" id="PIRNR013684"/>
    </source>
</evidence>
<evidence type="ECO:0000256" key="5">
    <source>
        <dbReference type="ARBA" id="ARBA00023212"/>
    </source>
</evidence>
<keyword evidence="6 7" id="KW-0966">Cell projection</keyword>
<evidence type="ECO:0000256" key="2">
    <source>
        <dbReference type="ARBA" id="ARBA00004245"/>
    </source>
</evidence>
<keyword evidence="15" id="KW-1185">Reference proteome</keyword>
<dbReference type="OrthoDB" id="2120021at2759"/>
<protein>
    <recommendedName>
        <fullName evidence="7">Bardet-Biedl syndrome 2 protein homolog</fullName>
    </recommendedName>
</protein>
<feature type="domain" description="BBS2 hairpin" evidence="13">
    <location>
        <begin position="589"/>
        <end position="686"/>
    </location>
</feature>
<evidence type="ECO:0000256" key="3">
    <source>
        <dbReference type="ARBA" id="ARBA00022490"/>
    </source>
</evidence>
<organism evidence="14 15">
    <name type="scientific">Callosobruchus maculatus</name>
    <name type="common">Southern cowpea weevil</name>
    <name type="synonym">Pulse bruchid</name>
    <dbReference type="NCBI Taxonomy" id="64391"/>
    <lineage>
        <taxon>Eukaryota</taxon>
        <taxon>Metazoa</taxon>
        <taxon>Ecdysozoa</taxon>
        <taxon>Arthropoda</taxon>
        <taxon>Hexapoda</taxon>
        <taxon>Insecta</taxon>
        <taxon>Pterygota</taxon>
        <taxon>Neoptera</taxon>
        <taxon>Endopterygota</taxon>
        <taxon>Coleoptera</taxon>
        <taxon>Polyphaga</taxon>
        <taxon>Cucujiformia</taxon>
        <taxon>Chrysomeloidea</taxon>
        <taxon>Chrysomelidae</taxon>
        <taxon>Bruchinae</taxon>
        <taxon>Bruchini</taxon>
        <taxon>Callosobruchus</taxon>
    </lineage>
</organism>